<accession>A0ACC1HNU9</accession>
<feature type="non-terminal residue" evidence="1">
    <location>
        <position position="1"/>
    </location>
</feature>
<protein>
    <submittedName>
        <fullName evidence="1">Uncharacterized protein</fullName>
    </submittedName>
</protein>
<sequence>ARRWDRWHGRRLAPPGTAARRRGRYGRWGGPKCCECSDDLDRAQSHNVIVFHPNRGPAIYSL</sequence>
<name>A0ACC1HNU9_9FUNG</name>
<gene>
    <name evidence="1" type="ORF">EV182_006347</name>
</gene>
<organism evidence="1 2">
    <name type="scientific">Spiromyces aspiralis</name>
    <dbReference type="NCBI Taxonomy" id="68401"/>
    <lineage>
        <taxon>Eukaryota</taxon>
        <taxon>Fungi</taxon>
        <taxon>Fungi incertae sedis</taxon>
        <taxon>Zoopagomycota</taxon>
        <taxon>Kickxellomycotina</taxon>
        <taxon>Kickxellomycetes</taxon>
        <taxon>Kickxellales</taxon>
        <taxon>Kickxellaceae</taxon>
        <taxon>Spiromyces</taxon>
    </lineage>
</organism>
<evidence type="ECO:0000313" key="1">
    <source>
        <dbReference type="EMBL" id="KAJ1677356.1"/>
    </source>
</evidence>
<comment type="caution">
    <text evidence="1">The sequence shown here is derived from an EMBL/GenBank/DDBJ whole genome shotgun (WGS) entry which is preliminary data.</text>
</comment>
<dbReference type="Proteomes" id="UP001145114">
    <property type="component" value="Unassembled WGS sequence"/>
</dbReference>
<dbReference type="EMBL" id="JAMZIH010002577">
    <property type="protein sequence ID" value="KAJ1677356.1"/>
    <property type="molecule type" value="Genomic_DNA"/>
</dbReference>
<feature type="non-terminal residue" evidence="1">
    <location>
        <position position="62"/>
    </location>
</feature>
<evidence type="ECO:0000313" key="2">
    <source>
        <dbReference type="Proteomes" id="UP001145114"/>
    </source>
</evidence>
<keyword evidence="2" id="KW-1185">Reference proteome</keyword>
<proteinExistence type="predicted"/>
<reference evidence="1" key="1">
    <citation type="submission" date="2022-06" db="EMBL/GenBank/DDBJ databases">
        <title>Phylogenomic reconstructions and comparative analyses of Kickxellomycotina fungi.</title>
        <authorList>
            <person name="Reynolds N.K."/>
            <person name="Stajich J.E."/>
            <person name="Barry K."/>
            <person name="Grigoriev I.V."/>
            <person name="Crous P."/>
            <person name="Smith M.E."/>
        </authorList>
    </citation>
    <scope>NUCLEOTIDE SEQUENCE</scope>
    <source>
        <strain evidence="1">RSA 2271</strain>
    </source>
</reference>